<keyword evidence="5" id="KW-0963">Cytoplasm</keyword>
<dbReference type="EMBL" id="CP001281">
    <property type="protein sequence ID" value="ACK55020.1"/>
    <property type="molecule type" value="Genomic_DNA"/>
</dbReference>
<dbReference type="GO" id="GO:0003723">
    <property type="term" value="F:RNA binding"/>
    <property type="evidence" value="ECO:0007669"/>
    <property type="project" value="InterPro"/>
</dbReference>
<dbReference type="Pfam" id="PF00588">
    <property type="entry name" value="SpoU_methylase"/>
    <property type="match status" value="1"/>
</dbReference>
<dbReference type="KEGG" id="tmz:Tmz1t_2281"/>
<accession>C4ZK29</accession>
<dbReference type="Gene3D" id="1.10.8.590">
    <property type="match status" value="1"/>
</dbReference>
<dbReference type="InterPro" id="IPR001537">
    <property type="entry name" value="SpoU_MeTrfase"/>
</dbReference>
<comment type="catalytic activity">
    <reaction evidence="5">
        <text>uridine(32) in tRNA + S-adenosyl-L-methionine = 2'-O-methyluridine(32) in tRNA + S-adenosyl-L-homocysteine + H(+)</text>
        <dbReference type="Rhea" id="RHEA:42936"/>
        <dbReference type="Rhea" id="RHEA-COMP:10107"/>
        <dbReference type="Rhea" id="RHEA-COMP:10290"/>
        <dbReference type="ChEBI" id="CHEBI:15378"/>
        <dbReference type="ChEBI" id="CHEBI:57856"/>
        <dbReference type="ChEBI" id="CHEBI:59789"/>
        <dbReference type="ChEBI" id="CHEBI:65315"/>
        <dbReference type="ChEBI" id="CHEBI:74478"/>
        <dbReference type="EC" id="2.1.1.200"/>
    </reaction>
</comment>
<dbReference type="Proteomes" id="UP000321192">
    <property type="component" value="Unassembled WGS sequence"/>
</dbReference>
<dbReference type="GO" id="GO:0160206">
    <property type="term" value="F:tRNA (cytidine(32)/uridine(32)-2'-O)-methyltransferase activity"/>
    <property type="evidence" value="ECO:0007669"/>
    <property type="project" value="UniProtKB-EC"/>
</dbReference>
<keyword evidence="2 5" id="KW-0489">Methyltransferase</keyword>
<dbReference type="InterPro" id="IPR029028">
    <property type="entry name" value="Alpha/beta_knot_MTases"/>
</dbReference>
<dbReference type="SUPFAM" id="SSF75217">
    <property type="entry name" value="alpha/beta knot"/>
    <property type="match status" value="1"/>
</dbReference>
<dbReference type="STRING" id="85643.Tmz1t_2281"/>
<dbReference type="RefSeq" id="WP_004308205.1">
    <property type="nucleotide sequence ID" value="NC_011662.2"/>
</dbReference>
<comment type="function">
    <text evidence="5">Catalyzes the formation of 2'O-methylated cytidine (Cm32) or 2'O-methylated uridine (Um32) at position 32 in tRNA.</text>
</comment>
<proteinExistence type="inferred from homology"/>
<evidence type="ECO:0000256" key="5">
    <source>
        <dbReference type="RuleBase" id="RU362024"/>
    </source>
</evidence>
<organism evidence="7 9">
    <name type="scientific">Thauera aminoaromatica</name>
    <dbReference type="NCBI Taxonomy" id="164330"/>
    <lineage>
        <taxon>Bacteria</taxon>
        <taxon>Pseudomonadati</taxon>
        <taxon>Pseudomonadota</taxon>
        <taxon>Betaproteobacteria</taxon>
        <taxon>Rhodocyclales</taxon>
        <taxon>Zoogloeaceae</taxon>
        <taxon>Thauera</taxon>
    </lineage>
</organism>
<comment type="subunit">
    <text evidence="5">Homodimer.</text>
</comment>
<keyword evidence="3 7" id="KW-0808">Transferase</keyword>
<evidence type="ECO:0000313" key="7">
    <source>
        <dbReference type="EMBL" id="ACK55020.1"/>
    </source>
</evidence>
<dbReference type="EC" id="2.1.1.200" evidence="5"/>
<dbReference type="InterPro" id="IPR029026">
    <property type="entry name" value="tRNA_m1G_MTases_N"/>
</dbReference>
<dbReference type="OrthoDB" id="9806346at2"/>
<gene>
    <name evidence="5" type="primary">trmJ</name>
    <name evidence="7" type="ordered locus">Tmz1t_2281</name>
    <name evidence="8" type="ORF">E6Q80_16755</name>
</gene>
<evidence type="ECO:0000256" key="4">
    <source>
        <dbReference type="ARBA" id="ARBA00022691"/>
    </source>
</evidence>
<name>C4ZK29_THASP</name>
<dbReference type="CDD" id="cd18093">
    <property type="entry name" value="SpoU-like_TrmJ"/>
    <property type="match status" value="1"/>
</dbReference>
<protein>
    <recommendedName>
        <fullName evidence="5">tRNA (cytidine/uridine-2'-O-)-methyltransferase TrmJ</fullName>
        <ecNumber evidence="5">2.1.1.200</ecNumber>
    </recommendedName>
    <alternativeName>
        <fullName evidence="5">tRNA (cytidine(32)/uridine(32)-2'-O)-methyltransferase</fullName>
    </alternativeName>
    <alternativeName>
        <fullName evidence="5">tRNA Cm32/Um32 methyltransferase</fullName>
    </alternativeName>
</protein>
<dbReference type="Proteomes" id="UP000002186">
    <property type="component" value="Chromosome"/>
</dbReference>
<dbReference type="HOGENOM" id="CLU_056931_0_1_4"/>
<evidence type="ECO:0000313" key="8">
    <source>
        <dbReference type="EMBL" id="TXH81725.1"/>
    </source>
</evidence>
<dbReference type="EMBL" id="SSFD01000268">
    <property type="protein sequence ID" value="TXH81725.1"/>
    <property type="molecule type" value="Genomic_DNA"/>
</dbReference>
<evidence type="ECO:0000256" key="1">
    <source>
        <dbReference type="ARBA" id="ARBA00007228"/>
    </source>
</evidence>
<feature type="domain" description="tRNA/rRNA methyltransferase SpoU type" evidence="6">
    <location>
        <begin position="10"/>
        <end position="159"/>
    </location>
</feature>
<comment type="subcellular location">
    <subcellularLocation>
        <location evidence="5">Cytoplasm</location>
    </subcellularLocation>
</comment>
<evidence type="ECO:0000313" key="9">
    <source>
        <dbReference type="Proteomes" id="UP000002186"/>
    </source>
</evidence>
<evidence type="ECO:0000256" key="3">
    <source>
        <dbReference type="ARBA" id="ARBA00022679"/>
    </source>
</evidence>
<dbReference type="eggNOG" id="COG0565">
    <property type="taxonomic scope" value="Bacteria"/>
</dbReference>
<dbReference type="GO" id="GO:0002128">
    <property type="term" value="P:tRNA nucleoside ribose methylation"/>
    <property type="evidence" value="ECO:0007669"/>
    <property type="project" value="TreeGrafter"/>
</dbReference>
<dbReference type="GO" id="GO:0005829">
    <property type="term" value="C:cytosol"/>
    <property type="evidence" value="ECO:0007669"/>
    <property type="project" value="TreeGrafter"/>
</dbReference>
<sequence>MNRPLALDRIRVVLSRTTHPGNIGAAARAMKTMGLRELWLVAPESFPDEVATARASGAADLLDAARVVGTLEEALADTVFSAALTARRRELSLPRLQARDAALELVRRTQDGAVALVFGNETSGLTNEEAALCSLPVTIPTDAGFSSLNLGAAVQVLAYELRMAALGDAAAPADPQPEPATHADFEGFMAHLERAVTASGFHDPANPKRLLPRMRRLFNRVRLEREEVALLRGMLTTFETPRRRG</sequence>
<reference evidence="9" key="1">
    <citation type="submission" date="2009-05" db="EMBL/GenBank/DDBJ databases">
        <title>Complete sequence of chromosome of Thauera sp. MZ1T.</title>
        <authorList>
            <consortium name="US DOE Joint Genome Institute"/>
            <person name="Lucas S."/>
            <person name="Copeland A."/>
            <person name="Lapidus A."/>
            <person name="Glavina del Rio T."/>
            <person name="Dalin E."/>
            <person name="Tice H."/>
            <person name="Bruce D."/>
            <person name="Goodwin L."/>
            <person name="Pitluck S."/>
            <person name="Sims D."/>
            <person name="Brettin T."/>
            <person name="Detter J.C."/>
            <person name="Han C."/>
            <person name="Larimer F."/>
            <person name="Land M."/>
            <person name="Hauser L."/>
            <person name="Kyrpides N."/>
            <person name="Mikhailova N."/>
            <person name="Sayler G.S."/>
        </authorList>
    </citation>
    <scope>NUCLEOTIDE SEQUENCE [LARGE SCALE GENOMIC DNA]</scope>
    <source>
        <strain evidence="9">MZ1T</strain>
    </source>
</reference>
<reference evidence="7 9" key="2">
    <citation type="journal article" date="2012" name="Stand. Genomic Sci.">
        <title>Complete genome sequence of Thauera aminoaromatica strain MZ1T.</title>
        <authorList>
            <person name="Jiang K."/>
            <person name="Sanseverino J."/>
            <person name="Chauhan A."/>
            <person name="Lucas S."/>
            <person name="Copeland A."/>
            <person name="Lapidus A."/>
            <person name="Del Rio T.G."/>
            <person name="Dalin E."/>
            <person name="Tice H."/>
            <person name="Bruce D."/>
            <person name="Goodwin L."/>
            <person name="Pitluck S."/>
            <person name="Sims D."/>
            <person name="Brettin T."/>
            <person name="Detter J.C."/>
            <person name="Han C."/>
            <person name="Chang Y.J."/>
            <person name="Larimer F."/>
            <person name="Land M."/>
            <person name="Hauser L."/>
            <person name="Kyrpides N.C."/>
            <person name="Mikhailova N."/>
            <person name="Moser S."/>
            <person name="Jegier P."/>
            <person name="Close D."/>
            <person name="Debruyn J.M."/>
            <person name="Wang Y."/>
            <person name="Layton A.C."/>
            <person name="Allen M.S."/>
            <person name="Sayler G.S."/>
        </authorList>
    </citation>
    <scope>NUCLEOTIDE SEQUENCE [LARGE SCALE GENOMIC DNA]</scope>
    <source>
        <strain evidence="7 9">MZ1T</strain>
    </source>
</reference>
<reference evidence="8 10" key="3">
    <citation type="submission" date="2018-09" db="EMBL/GenBank/DDBJ databases">
        <title>Metagenome Assembled Genomes from an Advanced Water Purification Facility.</title>
        <authorList>
            <person name="Stamps B.W."/>
            <person name="Spear J.R."/>
        </authorList>
    </citation>
    <scope>NUCLEOTIDE SEQUENCE [LARGE SCALE GENOMIC DNA]</scope>
    <source>
        <strain evidence="8">Bin_27_1</strain>
    </source>
</reference>
<dbReference type="FunFam" id="3.40.1280.10:FF:000006">
    <property type="entry name" value="Uncharacterized tRNA/rRNA methyltransferase HI_0380"/>
    <property type="match status" value="1"/>
</dbReference>
<dbReference type="PANTHER" id="PTHR42786:SF2">
    <property type="entry name" value="TRNA (CYTIDINE_URIDINE-2'-O-)-METHYLTRANSFERASE TRMJ"/>
    <property type="match status" value="1"/>
</dbReference>
<dbReference type="PANTHER" id="PTHR42786">
    <property type="entry name" value="TRNA/RRNA METHYLTRANSFERASE"/>
    <property type="match status" value="1"/>
</dbReference>
<comment type="similarity">
    <text evidence="1">Belongs to the class IV-like SAM-binding methyltransferase superfamily. RNA methyltransferase TrmH family.</text>
</comment>
<keyword evidence="5" id="KW-0819">tRNA processing</keyword>
<keyword evidence="9" id="KW-1185">Reference proteome</keyword>
<evidence type="ECO:0000256" key="2">
    <source>
        <dbReference type="ARBA" id="ARBA00022603"/>
    </source>
</evidence>
<comment type="catalytic activity">
    <reaction evidence="5">
        <text>cytidine(32) in tRNA + S-adenosyl-L-methionine = 2'-O-methylcytidine(32) in tRNA + S-adenosyl-L-homocysteine + H(+)</text>
        <dbReference type="Rhea" id="RHEA:42932"/>
        <dbReference type="Rhea" id="RHEA-COMP:10288"/>
        <dbReference type="Rhea" id="RHEA-COMP:10289"/>
        <dbReference type="ChEBI" id="CHEBI:15378"/>
        <dbReference type="ChEBI" id="CHEBI:57856"/>
        <dbReference type="ChEBI" id="CHEBI:59789"/>
        <dbReference type="ChEBI" id="CHEBI:74495"/>
        <dbReference type="ChEBI" id="CHEBI:82748"/>
        <dbReference type="EC" id="2.1.1.200"/>
    </reaction>
</comment>
<keyword evidence="4 5" id="KW-0949">S-adenosyl-L-methionine</keyword>
<dbReference type="Gene3D" id="3.40.1280.10">
    <property type="match status" value="1"/>
</dbReference>
<dbReference type="NCBIfam" id="TIGR00050">
    <property type="entry name" value="rRNA_methyl_1"/>
    <property type="match status" value="1"/>
</dbReference>
<evidence type="ECO:0000259" key="6">
    <source>
        <dbReference type="Pfam" id="PF00588"/>
    </source>
</evidence>
<dbReference type="AlphaFoldDB" id="C4ZK29"/>
<dbReference type="InterPro" id="IPR004384">
    <property type="entry name" value="RNA_MeTrfase_TrmJ/LasT"/>
</dbReference>
<accession>A0A5C7SFI0</accession>
<dbReference type="PIRSF" id="PIRSF004808">
    <property type="entry name" value="LasT"/>
    <property type="match status" value="1"/>
</dbReference>
<evidence type="ECO:0000313" key="10">
    <source>
        <dbReference type="Proteomes" id="UP000321192"/>
    </source>
</evidence>